<proteinExistence type="predicted"/>
<sequence>MDTDPTDPYKTIVKDKLLMDAGFVDLSQAFAIRKAST</sequence>
<gene>
    <name evidence="1" type="ORF">Golax_015977</name>
</gene>
<dbReference type="AlphaFoldDB" id="A0A7J8YVS5"/>
<comment type="caution">
    <text evidence="1">The sequence shown here is derived from an EMBL/GenBank/DDBJ whole genome shotgun (WGS) entry which is preliminary data.</text>
</comment>
<evidence type="ECO:0000313" key="1">
    <source>
        <dbReference type="EMBL" id="MBA0703673.1"/>
    </source>
</evidence>
<protein>
    <submittedName>
        <fullName evidence="1">Uncharacterized protein</fullName>
    </submittedName>
</protein>
<accession>A0A7J8YVS5</accession>
<reference evidence="1 2" key="1">
    <citation type="journal article" date="2019" name="Genome Biol. Evol.">
        <title>Insights into the evolution of the New World diploid cottons (Gossypium, subgenus Houzingenia) based on genome sequencing.</title>
        <authorList>
            <person name="Grover C.E."/>
            <person name="Arick M.A. 2nd"/>
            <person name="Thrash A."/>
            <person name="Conover J.L."/>
            <person name="Sanders W.S."/>
            <person name="Peterson D.G."/>
            <person name="Frelichowski J.E."/>
            <person name="Scheffler J.A."/>
            <person name="Scheffler B.E."/>
            <person name="Wendel J.F."/>
        </authorList>
    </citation>
    <scope>NUCLEOTIDE SEQUENCE [LARGE SCALE GENOMIC DNA]</scope>
    <source>
        <strain evidence="1">4</strain>
        <tissue evidence="1">Leaf</tissue>
    </source>
</reference>
<dbReference type="Proteomes" id="UP000593574">
    <property type="component" value="Unassembled WGS sequence"/>
</dbReference>
<dbReference type="EMBL" id="JABEZV010000001">
    <property type="protein sequence ID" value="MBA0703673.1"/>
    <property type="molecule type" value="Genomic_DNA"/>
</dbReference>
<keyword evidence="2" id="KW-1185">Reference proteome</keyword>
<organism evidence="1 2">
    <name type="scientific">Gossypium laxum</name>
    <dbReference type="NCBI Taxonomy" id="34288"/>
    <lineage>
        <taxon>Eukaryota</taxon>
        <taxon>Viridiplantae</taxon>
        <taxon>Streptophyta</taxon>
        <taxon>Embryophyta</taxon>
        <taxon>Tracheophyta</taxon>
        <taxon>Spermatophyta</taxon>
        <taxon>Magnoliopsida</taxon>
        <taxon>eudicotyledons</taxon>
        <taxon>Gunneridae</taxon>
        <taxon>Pentapetalae</taxon>
        <taxon>rosids</taxon>
        <taxon>malvids</taxon>
        <taxon>Malvales</taxon>
        <taxon>Malvaceae</taxon>
        <taxon>Malvoideae</taxon>
        <taxon>Gossypium</taxon>
    </lineage>
</organism>
<name>A0A7J8YVS5_9ROSI</name>
<evidence type="ECO:0000313" key="2">
    <source>
        <dbReference type="Proteomes" id="UP000593574"/>
    </source>
</evidence>